<dbReference type="InterPro" id="IPR027056">
    <property type="entry name" value="Gluconate_2DH_su3"/>
</dbReference>
<gene>
    <name evidence="1" type="ORF">MNB_SV-6-1771</name>
</gene>
<evidence type="ECO:0000313" key="1">
    <source>
        <dbReference type="EMBL" id="SFV58714.1"/>
    </source>
</evidence>
<reference evidence="1" key="1">
    <citation type="submission" date="2016-10" db="EMBL/GenBank/DDBJ databases">
        <authorList>
            <person name="de Groot N.N."/>
        </authorList>
    </citation>
    <scope>NUCLEOTIDE SEQUENCE</scope>
</reference>
<dbReference type="AlphaFoldDB" id="A0A1W1BYZ7"/>
<dbReference type="Pfam" id="PF13618">
    <property type="entry name" value="Gluconate_2-dh3"/>
    <property type="match status" value="1"/>
</dbReference>
<name>A0A1W1BYZ7_9ZZZZ</name>
<protein>
    <submittedName>
        <fullName evidence="1">Tat (Twin-arginine translocation) pathway signal sequence domain protein</fullName>
    </submittedName>
</protein>
<sequence>MQRRFFLSMCGVGATTMLMATERVSRDVLPKDISDVIRKVQRHMFPPDSLLPSADSSQITLFLEETLSHQTFDRDIRRFVINGAKELQEREGGRFLTYGDAQIEKALRSYEESSYGSNWLDRIMILSLEGLLSDPIYGGNAKESGWKALSTRGGDPRPTTRYAGL</sequence>
<accession>A0A1W1BYZ7</accession>
<proteinExistence type="predicted"/>
<dbReference type="EMBL" id="FPHC01000048">
    <property type="protein sequence ID" value="SFV58714.1"/>
    <property type="molecule type" value="Genomic_DNA"/>
</dbReference>
<organism evidence="1">
    <name type="scientific">hydrothermal vent metagenome</name>
    <dbReference type="NCBI Taxonomy" id="652676"/>
    <lineage>
        <taxon>unclassified sequences</taxon>
        <taxon>metagenomes</taxon>
        <taxon>ecological metagenomes</taxon>
    </lineage>
</organism>